<evidence type="ECO:0000313" key="2">
    <source>
        <dbReference type="Proteomes" id="UP001180487"/>
    </source>
</evidence>
<organism evidence="1 2">
    <name type="scientific">Rhodoferax ferrireducens</name>
    <dbReference type="NCBI Taxonomy" id="192843"/>
    <lineage>
        <taxon>Bacteria</taxon>
        <taxon>Pseudomonadati</taxon>
        <taxon>Pseudomonadota</taxon>
        <taxon>Betaproteobacteria</taxon>
        <taxon>Burkholderiales</taxon>
        <taxon>Comamonadaceae</taxon>
        <taxon>Rhodoferax</taxon>
    </lineage>
</organism>
<dbReference type="CDD" id="cd00332">
    <property type="entry name" value="PAL-HAL"/>
    <property type="match status" value="1"/>
</dbReference>
<dbReference type="SUPFAM" id="SSF48557">
    <property type="entry name" value="L-aspartase-like"/>
    <property type="match status" value="1"/>
</dbReference>
<reference evidence="1 2" key="1">
    <citation type="submission" date="2023-07" db="EMBL/GenBank/DDBJ databases">
        <title>Sorghum-associated microbial communities from plants grown in Nebraska, USA.</title>
        <authorList>
            <person name="Schachtman D."/>
        </authorList>
    </citation>
    <scope>NUCLEOTIDE SEQUENCE [LARGE SCALE GENOMIC DNA]</scope>
    <source>
        <strain evidence="1 2">BE313</strain>
    </source>
</reference>
<sequence>MACEVGEQWLGIDELVRVAREREPVALAPGARGRVVAARQVVERLAASGQPVYGLNSALGANTGAVLADGDLEAYQRRAVRARAVGVGPAWDTATVRAMQFARIAGLARGGSGISPAVLDACIALLNHQVHPQVPRMGSISVADLPQLSHLALPLFGEGQAEWQGDVLPGAIALQRAGLQPVVLGAKDGLALISANAATTARAALVLHDVSAALHSWLAAIALGFEGFRANLSPLHAAAVAARPATGQIEVASQLRSLLQGSVLWLPGAARRVQDPVSMRVVAQVHGAALGMVQSARAQVEIELNSAADSPLVLADEGLMLSNGNFHLPALALSVDACALALAQTSSMAVARCLRFMSPALTDLPLQLTRHGPAHSGFAAVQKTLTALWSEIRLRANPASLDFIPISEGLEDHACMAWTVVDKLGELLQRVHYLIATELLVAAQAVDLRGTATAEMGEGALAAYTRLRAIVPVLDEDRPLGPDIDSVYQAVAAGHFNLFNLSLAKAA</sequence>
<gene>
    <name evidence="1" type="ORF">J2X19_000881</name>
</gene>
<dbReference type="InterPro" id="IPR001106">
    <property type="entry name" value="Aromatic_Lyase"/>
</dbReference>
<dbReference type="RefSeq" id="WP_310371019.1">
    <property type="nucleotide sequence ID" value="NZ_JAVDXT010000001.1"/>
</dbReference>
<keyword evidence="2" id="KW-1185">Reference proteome</keyword>
<dbReference type="EC" id="4.3.1.3" evidence="1"/>
<dbReference type="InterPro" id="IPR008948">
    <property type="entry name" value="L-Aspartase-like"/>
</dbReference>
<dbReference type="PANTHER" id="PTHR10362">
    <property type="entry name" value="HISTIDINE AMMONIA-LYASE"/>
    <property type="match status" value="1"/>
</dbReference>
<dbReference type="Proteomes" id="UP001180487">
    <property type="component" value="Unassembled WGS sequence"/>
</dbReference>
<dbReference type="Gene3D" id="1.20.200.10">
    <property type="entry name" value="Fumarase/aspartase (Central domain)"/>
    <property type="match status" value="1"/>
</dbReference>
<dbReference type="InterPro" id="IPR024083">
    <property type="entry name" value="Fumarase/histidase_N"/>
</dbReference>
<dbReference type="Pfam" id="PF00221">
    <property type="entry name" value="Lyase_aromatic"/>
    <property type="match status" value="1"/>
</dbReference>
<protein>
    <submittedName>
        <fullName evidence="1">Histidine ammonia-lyase</fullName>
        <ecNumber evidence="1">4.3.1.3</ecNumber>
    </submittedName>
</protein>
<dbReference type="Gene3D" id="1.10.275.10">
    <property type="entry name" value="Fumarase/aspartase (N-terminal domain)"/>
    <property type="match status" value="1"/>
</dbReference>
<evidence type="ECO:0000313" key="1">
    <source>
        <dbReference type="EMBL" id="MDR7376223.1"/>
    </source>
</evidence>
<comment type="caution">
    <text evidence="1">The sequence shown here is derived from an EMBL/GenBank/DDBJ whole genome shotgun (WGS) entry which is preliminary data.</text>
</comment>
<accession>A0ABU2C4H4</accession>
<proteinExistence type="predicted"/>
<dbReference type="GO" id="GO:0004397">
    <property type="term" value="F:histidine ammonia-lyase activity"/>
    <property type="evidence" value="ECO:0007669"/>
    <property type="project" value="UniProtKB-EC"/>
</dbReference>
<keyword evidence="1" id="KW-0456">Lyase</keyword>
<dbReference type="EMBL" id="JAVDXT010000001">
    <property type="protein sequence ID" value="MDR7376223.1"/>
    <property type="molecule type" value="Genomic_DNA"/>
</dbReference>
<name>A0ABU2C4H4_9BURK</name>